<proteinExistence type="predicted"/>
<dbReference type="AlphaFoldDB" id="A0AAV4YFL0"/>
<dbReference type="EMBL" id="BPLR01019221">
    <property type="protein sequence ID" value="GIZ05144.1"/>
    <property type="molecule type" value="Genomic_DNA"/>
</dbReference>
<dbReference type="Proteomes" id="UP001054945">
    <property type="component" value="Unassembled WGS sequence"/>
</dbReference>
<keyword evidence="2" id="KW-1185">Reference proteome</keyword>
<evidence type="ECO:0000313" key="2">
    <source>
        <dbReference type="Proteomes" id="UP001054945"/>
    </source>
</evidence>
<comment type="caution">
    <text evidence="1">The sequence shown here is derived from an EMBL/GenBank/DDBJ whole genome shotgun (WGS) entry which is preliminary data.</text>
</comment>
<sequence length="128" mass="14174">MTFHANFGLGKQLNKGKGISFSARPQMCHLGLKTKNDAERLLFLGAGDNGGEGAYGQSSVCVQWAPRRHHLWDRLTASPGQQTHGFKPIENLWTSPDQLFVESMDPQPRNLGAAGYHALESERPQTSW</sequence>
<accession>A0AAV4YFL0</accession>
<reference evidence="1 2" key="1">
    <citation type="submission" date="2021-06" db="EMBL/GenBank/DDBJ databases">
        <title>Caerostris extrusa draft genome.</title>
        <authorList>
            <person name="Kono N."/>
            <person name="Arakawa K."/>
        </authorList>
    </citation>
    <scope>NUCLEOTIDE SEQUENCE [LARGE SCALE GENOMIC DNA]</scope>
</reference>
<evidence type="ECO:0000313" key="1">
    <source>
        <dbReference type="EMBL" id="GIZ05144.1"/>
    </source>
</evidence>
<protein>
    <submittedName>
        <fullName evidence="1">Uncharacterized protein</fullName>
    </submittedName>
</protein>
<gene>
    <name evidence="1" type="ORF">CEXT_175321</name>
</gene>
<organism evidence="1 2">
    <name type="scientific">Caerostris extrusa</name>
    <name type="common">Bark spider</name>
    <name type="synonym">Caerostris bankana</name>
    <dbReference type="NCBI Taxonomy" id="172846"/>
    <lineage>
        <taxon>Eukaryota</taxon>
        <taxon>Metazoa</taxon>
        <taxon>Ecdysozoa</taxon>
        <taxon>Arthropoda</taxon>
        <taxon>Chelicerata</taxon>
        <taxon>Arachnida</taxon>
        <taxon>Araneae</taxon>
        <taxon>Araneomorphae</taxon>
        <taxon>Entelegynae</taxon>
        <taxon>Araneoidea</taxon>
        <taxon>Araneidae</taxon>
        <taxon>Caerostris</taxon>
    </lineage>
</organism>
<name>A0AAV4YFL0_CAEEX</name>